<reference evidence="1" key="1">
    <citation type="submission" date="2019-08" db="EMBL/GenBank/DDBJ databases">
        <title>The improved chromosome-level genome for the pearl oyster Pinctada fucata martensii using PacBio sequencing and Hi-C.</title>
        <authorList>
            <person name="Zheng Z."/>
        </authorList>
    </citation>
    <scope>NUCLEOTIDE SEQUENCE</scope>
    <source>
        <strain evidence="1">ZZ-2019</strain>
        <tissue evidence="1">Adductor muscle</tissue>
    </source>
</reference>
<sequence length="310" mass="35089">MEYRVNADFNALYDDADDCYLRRLSLYATLRQEDYNALKGRPLGQRKSKNGLQSLQNLFYQSETSRAFVPDIQTPVIEEKDEQTPSTSSESLVDTQEVLVNGKEIQDLPIEYKLAGLKTHELPVIGFYIDERVSPGFTYRVRYVGSERHVFGGKPRMLQSIGMGYGKRMTFRGDTLNHNDAYFWSDSHPEGFAFSIHAVSDGDKFSIYDVLNAVVGELTITKVDDAQTEMNTECANGDVKKSVRVSFMCSVNFFHRHHNSLIEIDDNNNMLNVEGTAEVVKPKGARQAMTTKIVDVILPRIGSCSLWKDE</sequence>
<evidence type="ECO:0000313" key="1">
    <source>
        <dbReference type="EMBL" id="KAK3090740.1"/>
    </source>
</evidence>
<protein>
    <submittedName>
        <fullName evidence="1">Uncharacterized protein</fullName>
    </submittedName>
</protein>
<organism evidence="1 2">
    <name type="scientific">Pinctada imbricata</name>
    <name type="common">Atlantic pearl-oyster</name>
    <name type="synonym">Pinctada martensii</name>
    <dbReference type="NCBI Taxonomy" id="66713"/>
    <lineage>
        <taxon>Eukaryota</taxon>
        <taxon>Metazoa</taxon>
        <taxon>Spiralia</taxon>
        <taxon>Lophotrochozoa</taxon>
        <taxon>Mollusca</taxon>
        <taxon>Bivalvia</taxon>
        <taxon>Autobranchia</taxon>
        <taxon>Pteriomorphia</taxon>
        <taxon>Pterioida</taxon>
        <taxon>Pterioidea</taxon>
        <taxon>Pteriidae</taxon>
        <taxon>Pinctada</taxon>
    </lineage>
</organism>
<keyword evidence="2" id="KW-1185">Reference proteome</keyword>
<gene>
    <name evidence="1" type="ORF">FSP39_014221</name>
</gene>
<evidence type="ECO:0000313" key="2">
    <source>
        <dbReference type="Proteomes" id="UP001186944"/>
    </source>
</evidence>
<dbReference type="Proteomes" id="UP001186944">
    <property type="component" value="Unassembled WGS sequence"/>
</dbReference>
<dbReference type="AlphaFoldDB" id="A0AA88XRZ3"/>
<comment type="caution">
    <text evidence="1">The sequence shown here is derived from an EMBL/GenBank/DDBJ whole genome shotgun (WGS) entry which is preliminary data.</text>
</comment>
<accession>A0AA88XRZ3</accession>
<proteinExistence type="predicted"/>
<name>A0AA88XRZ3_PINIB</name>
<dbReference type="EMBL" id="VSWD01000010">
    <property type="protein sequence ID" value="KAK3090740.1"/>
    <property type="molecule type" value="Genomic_DNA"/>
</dbReference>